<reference evidence="1 2" key="1">
    <citation type="journal article" date="2014" name="Agronomy (Basel)">
        <title>A Draft Genome Sequence for Ensete ventricosum, the Drought-Tolerant Tree Against Hunger.</title>
        <authorList>
            <person name="Harrison J."/>
            <person name="Moore K.A."/>
            <person name="Paszkiewicz K."/>
            <person name="Jones T."/>
            <person name="Grant M."/>
            <person name="Ambacheew D."/>
            <person name="Muzemil S."/>
            <person name="Studholme D.J."/>
        </authorList>
    </citation>
    <scope>NUCLEOTIDE SEQUENCE [LARGE SCALE GENOMIC DNA]</scope>
</reference>
<name>A0A426YFH6_ENSVE</name>
<protein>
    <submittedName>
        <fullName evidence="1">Uncharacterized protein</fullName>
    </submittedName>
</protein>
<dbReference type="EMBL" id="AMZH03012755">
    <property type="protein sequence ID" value="RRT50463.1"/>
    <property type="molecule type" value="Genomic_DNA"/>
</dbReference>
<evidence type="ECO:0000313" key="1">
    <source>
        <dbReference type="EMBL" id="RRT50463.1"/>
    </source>
</evidence>
<gene>
    <name evidence="1" type="ORF">B296_00004168</name>
</gene>
<evidence type="ECO:0000313" key="2">
    <source>
        <dbReference type="Proteomes" id="UP000287651"/>
    </source>
</evidence>
<comment type="caution">
    <text evidence="1">The sequence shown here is derived from an EMBL/GenBank/DDBJ whole genome shotgun (WGS) entry which is preliminary data.</text>
</comment>
<dbReference type="Proteomes" id="UP000287651">
    <property type="component" value="Unassembled WGS sequence"/>
</dbReference>
<sequence length="101" mass="10493">MPSQGATPPLRLGGGPELVVRITLWLRPLSPSSPPQVNPPEPVGVAMTVEEEEGSSNASCDCAATSRLQVASAAARVQLQEEEDGAVMYTAVEEKGSSGME</sequence>
<accession>A0A426YFH6</accession>
<organism evidence="1 2">
    <name type="scientific">Ensete ventricosum</name>
    <name type="common">Abyssinian banana</name>
    <name type="synonym">Musa ensete</name>
    <dbReference type="NCBI Taxonomy" id="4639"/>
    <lineage>
        <taxon>Eukaryota</taxon>
        <taxon>Viridiplantae</taxon>
        <taxon>Streptophyta</taxon>
        <taxon>Embryophyta</taxon>
        <taxon>Tracheophyta</taxon>
        <taxon>Spermatophyta</taxon>
        <taxon>Magnoliopsida</taxon>
        <taxon>Liliopsida</taxon>
        <taxon>Zingiberales</taxon>
        <taxon>Musaceae</taxon>
        <taxon>Ensete</taxon>
    </lineage>
</organism>
<proteinExistence type="predicted"/>
<dbReference type="AlphaFoldDB" id="A0A426YFH6"/>